<dbReference type="STRING" id="13249.T1I8L3"/>
<name>T1I8L3_RHOPR</name>
<dbReference type="HOGENOM" id="CLU_492879_0_0_1"/>
<dbReference type="OMA" id="CWLEDDR"/>
<proteinExistence type="predicted"/>
<accession>T1I8L3</accession>
<dbReference type="InterPro" id="IPR025605">
    <property type="entry name" value="OST-HTH/LOTUS_dom"/>
</dbReference>
<reference evidence="2" key="1">
    <citation type="submission" date="2015-05" db="UniProtKB">
        <authorList>
            <consortium name="EnsemblMetazoa"/>
        </authorList>
    </citation>
    <scope>IDENTIFICATION</scope>
</reference>
<sequence>MPPVKKELKTLKAEIRSLIVSSPVGLTVEKFLREFKECIGLTLPFKDFGYSNAQDFLNSMPDVLQLKKTATGVLLVPVENELTSHINKLVSNQRTARKKDASKPRMSTFNNCRYYQVVTHKKKKQSSVSHLSLESSDSSFELDEIYNLQIDWTTKYPRKHFSNIMSYGETNYFSSLKRPEPVSINDLPETVKGSTSTKYHESNCEDRGNPRTLELNTINVKENYRPESAASEDLENGSEHSQTYSLEKLSLNNDGGSADNAPVFDGPQSRYSQIRCTSSQEKEDIKRSFKLPDSRTITVNATTLTKCYQKISATNASRMGNDVDVSAEHEQYLSALIRGIVLDPSKVNDPYKHFLSLAENSKDSDAGNDNTPSKSAEKYELNFESNMDGECTTDNDIIKINNKIFSYFREICNEKLHCKNESRKNVLILKSDSSDDLTEDKVTSSFIPESVNNKFEDDKTEENIKCENKSGIGRGLFLEQFLKSKEDSAYKTAPPICNSLSFGRGIALKNLLQLHNKRKSKIESNVGFNTNRKAGFGRGLFLKVMEERHFQSN</sequence>
<evidence type="ECO:0000313" key="2">
    <source>
        <dbReference type="EnsemblMetazoa" id="RPRC012635-PA"/>
    </source>
</evidence>
<evidence type="ECO:0000256" key="1">
    <source>
        <dbReference type="SAM" id="MobiDB-lite"/>
    </source>
</evidence>
<dbReference type="InterPro" id="IPR041966">
    <property type="entry name" value="LOTUS-like"/>
</dbReference>
<dbReference type="EnsemblMetazoa" id="RPRC012635-RA">
    <property type="protein sequence ID" value="RPRC012635-PA"/>
    <property type="gene ID" value="RPRC012635"/>
</dbReference>
<keyword evidence="3" id="KW-1185">Reference proteome</keyword>
<dbReference type="Gene3D" id="3.30.420.610">
    <property type="entry name" value="LOTUS domain-like"/>
    <property type="match status" value="1"/>
</dbReference>
<dbReference type="Pfam" id="PF12872">
    <property type="entry name" value="OST-HTH"/>
    <property type="match status" value="1"/>
</dbReference>
<organism evidence="2 3">
    <name type="scientific">Rhodnius prolixus</name>
    <name type="common">Triatomid bug</name>
    <dbReference type="NCBI Taxonomy" id="13249"/>
    <lineage>
        <taxon>Eukaryota</taxon>
        <taxon>Metazoa</taxon>
        <taxon>Ecdysozoa</taxon>
        <taxon>Arthropoda</taxon>
        <taxon>Hexapoda</taxon>
        <taxon>Insecta</taxon>
        <taxon>Pterygota</taxon>
        <taxon>Neoptera</taxon>
        <taxon>Paraneoptera</taxon>
        <taxon>Hemiptera</taxon>
        <taxon>Heteroptera</taxon>
        <taxon>Panheteroptera</taxon>
        <taxon>Cimicomorpha</taxon>
        <taxon>Reduviidae</taxon>
        <taxon>Triatominae</taxon>
        <taxon>Rhodnius</taxon>
    </lineage>
</organism>
<dbReference type="CDD" id="cd09972">
    <property type="entry name" value="LOTUS_TDRD_OSKAR"/>
    <property type="match status" value="1"/>
</dbReference>
<dbReference type="eggNOG" id="ENOG502SEXT">
    <property type="taxonomic scope" value="Eukaryota"/>
</dbReference>
<feature type="region of interest" description="Disordered" evidence="1">
    <location>
        <begin position="184"/>
        <end position="271"/>
    </location>
</feature>
<dbReference type="VEuPathDB" id="VectorBase:RPRC012635"/>
<evidence type="ECO:0000313" key="3">
    <source>
        <dbReference type="Proteomes" id="UP000015103"/>
    </source>
</evidence>
<dbReference type="InParanoid" id="T1I8L3"/>
<protein>
    <submittedName>
        <fullName evidence="2">HTH OST-type domain-containing protein</fullName>
    </submittedName>
</protein>
<feature type="compositionally biased region" description="Polar residues" evidence="1">
    <location>
        <begin position="239"/>
        <end position="255"/>
    </location>
</feature>
<dbReference type="AlphaFoldDB" id="T1I8L3"/>
<dbReference type="GeneID" id="141459152"/>
<dbReference type="Proteomes" id="UP000015103">
    <property type="component" value="Unassembled WGS sequence"/>
</dbReference>
<dbReference type="RefSeq" id="XP_073993949.1">
    <property type="nucleotide sequence ID" value="XM_074137848.1"/>
</dbReference>
<feature type="compositionally biased region" description="Basic and acidic residues" evidence="1">
    <location>
        <begin position="198"/>
        <end position="209"/>
    </location>
</feature>
<dbReference type="EMBL" id="ACPB03003517">
    <property type="status" value="NOT_ANNOTATED_CDS"/>
    <property type="molecule type" value="Genomic_DNA"/>
</dbReference>
<dbReference type="PROSITE" id="PS51644">
    <property type="entry name" value="HTH_OST"/>
    <property type="match status" value="1"/>
</dbReference>